<dbReference type="Proteomes" id="UP001066276">
    <property type="component" value="Chromosome 8"/>
</dbReference>
<name>A0AAV7NHS5_PLEWA</name>
<sequence>MKRYSVRRVRHKVRCQPLQSRTIKRVPYLAPWSRPTYSLRRSGVAGFHELSCDVFKRRVQQTPEPAVAKSASGPPYLARGAPNPPLRWAVSVGVGRPYATLPPKGRIVFN</sequence>
<dbReference type="AlphaFoldDB" id="A0AAV7NHS5"/>
<organism evidence="1 2">
    <name type="scientific">Pleurodeles waltl</name>
    <name type="common">Iberian ribbed newt</name>
    <dbReference type="NCBI Taxonomy" id="8319"/>
    <lineage>
        <taxon>Eukaryota</taxon>
        <taxon>Metazoa</taxon>
        <taxon>Chordata</taxon>
        <taxon>Craniata</taxon>
        <taxon>Vertebrata</taxon>
        <taxon>Euteleostomi</taxon>
        <taxon>Amphibia</taxon>
        <taxon>Batrachia</taxon>
        <taxon>Caudata</taxon>
        <taxon>Salamandroidea</taxon>
        <taxon>Salamandridae</taxon>
        <taxon>Pleurodelinae</taxon>
        <taxon>Pleurodeles</taxon>
    </lineage>
</organism>
<keyword evidence="2" id="KW-1185">Reference proteome</keyword>
<evidence type="ECO:0000313" key="1">
    <source>
        <dbReference type="EMBL" id="KAJ1114652.1"/>
    </source>
</evidence>
<gene>
    <name evidence="1" type="ORF">NDU88_002887</name>
</gene>
<dbReference type="EMBL" id="JANPWB010000012">
    <property type="protein sequence ID" value="KAJ1114652.1"/>
    <property type="molecule type" value="Genomic_DNA"/>
</dbReference>
<reference evidence="1" key="1">
    <citation type="journal article" date="2022" name="bioRxiv">
        <title>Sequencing and chromosome-scale assembly of the giantPleurodeles waltlgenome.</title>
        <authorList>
            <person name="Brown T."/>
            <person name="Elewa A."/>
            <person name="Iarovenko S."/>
            <person name="Subramanian E."/>
            <person name="Araus A.J."/>
            <person name="Petzold A."/>
            <person name="Susuki M."/>
            <person name="Suzuki K.-i.T."/>
            <person name="Hayashi T."/>
            <person name="Toyoda A."/>
            <person name="Oliveira C."/>
            <person name="Osipova E."/>
            <person name="Leigh N.D."/>
            <person name="Simon A."/>
            <person name="Yun M.H."/>
        </authorList>
    </citation>
    <scope>NUCLEOTIDE SEQUENCE</scope>
    <source>
        <strain evidence="1">20211129_DDA</strain>
        <tissue evidence="1">Liver</tissue>
    </source>
</reference>
<comment type="caution">
    <text evidence="1">The sequence shown here is derived from an EMBL/GenBank/DDBJ whole genome shotgun (WGS) entry which is preliminary data.</text>
</comment>
<protein>
    <submittedName>
        <fullName evidence="1">Uncharacterized protein</fullName>
    </submittedName>
</protein>
<proteinExistence type="predicted"/>
<evidence type="ECO:0000313" key="2">
    <source>
        <dbReference type="Proteomes" id="UP001066276"/>
    </source>
</evidence>
<accession>A0AAV7NHS5</accession>